<proteinExistence type="predicted"/>
<dbReference type="PROSITE" id="PS50191">
    <property type="entry name" value="CRAL_TRIO"/>
    <property type="match status" value="1"/>
</dbReference>
<dbReference type="AlphaFoldDB" id="A0AAD1UJT9"/>
<evidence type="ECO:0000259" key="2">
    <source>
        <dbReference type="PROSITE" id="PS50191"/>
    </source>
</evidence>
<organism evidence="3 4">
    <name type="scientific">Euplotes crassus</name>
    <dbReference type="NCBI Taxonomy" id="5936"/>
    <lineage>
        <taxon>Eukaryota</taxon>
        <taxon>Sar</taxon>
        <taxon>Alveolata</taxon>
        <taxon>Ciliophora</taxon>
        <taxon>Intramacronucleata</taxon>
        <taxon>Spirotrichea</taxon>
        <taxon>Hypotrichia</taxon>
        <taxon>Euplotida</taxon>
        <taxon>Euplotidae</taxon>
        <taxon>Moneuplotes</taxon>
    </lineage>
</organism>
<dbReference type="Pfam" id="PF00650">
    <property type="entry name" value="CRAL_TRIO"/>
    <property type="match status" value="1"/>
</dbReference>
<comment type="caution">
    <text evidence="3">The sequence shown here is derived from an EMBL/GenBank/DDBJ whole genome shotgun (WGS) entry which is preliminary data.</text>
</comment>
<dbReference type="PANTHER" id="PTHR46818:SF1">
    <property type="entry name" value="CHROMOSOME UNDETERMINED SCAFFOLD_125, WHOLE GENOME SHOTGUN SEQUENCE"/>
    <property type="match status" value="1"/>
</dbReference>
<evidence type="ECO:0000256" key="1">
    <source>
        <dbReference type="SAM" id="MobiDB-lite"/>
    </source>
</evidence>
<name>A0AAD1UJT9_EUPCR</name>
<accession>A0AAD1UJT9</accession>
<evidence type="ECO:0000313" key="3">
    <source>
        <dbReference type="EMBL" id="CAI2370656.1"/>
    </source>
</evidence>
<dbReference type="SUPFAM" id="SSF52087">
    <property type="entry name" value="CRAL/TRIO domain"/>
    <property type="match status" value="1"/>
</dbReference>
<dbReference type="Gene3D" id="3.40.525.10">
    <property type="entry name" value="CRAL-TRIO lipid binding domain"/>
    <property type="match status" value="1"/>
</dbReference>
<protein>
    <recommendedName>
        <fullName evidence="2">CRAL-TRIO domain-containing protein</fullName>
    </recommendedName>
</protein>
<keyword evidence="4" id="KW-1185">Reference proteome</keyword>
<feature type="compositionally biased region" description="Basic and acidic residues" evidence="1">
    <location>
        <begin position="339"/>
        <end position="348"/>
    </location>
</feature>
<dbReference type="InterPro" id="IPR036865">
    <property type="entry name" value="CRAL-TRIO_dom_sf"/>
</dbReference>
<dbReference type="CDD" id="cd00170">
    <property type="entry name" value="SEC14"/>
    <property type="match status" value="1"/>
</dbReference>
<feature type="compositionally biased region" description="Basic and acidic residues" evidence="1">
    <location>
        <begin position="320"/>
        <end position="329"/>
    </location>
</feature>
<feature type="region of interest" description="Disordered" evidence="1">
    <location>
        <begin position="318"/>
        <end position="398"/>
    </location>
</feature>
<dbReference type="PANTHER" id="PTHR46818">
    <property type="entry name" value="DOMAIN-CONTAINING PROTEIN, PUTATIVE-RELATED"/>
    <property type="match status" value="1"/>
</dbReference>
<dbReference type="InterPro" id="IPR001251">
    <property type="entry name" value="CRAL-TRIO_dom"/>
</dbReference>
<evidence type="ECO:0000313" key="4">
    <source>
        <dbReference type="Proteomes" id="UP001295684"/>
    </source>
</evidence>
<dbReference type="SMART" id="SM00516">
    <property type="entry name" value="SEC14"/>
    <property type="match status" value="1"/>
</dbReference>
<dbReference type="InterPro" id="IPR036273">
    <property type="entry name" value="CRAL/TRIO_N_dom_sf"/>
</dbReference>
<dbReference type="EMBL" id="CAMPGE010011854">
    <property type="protein sequence ID" value="CAI2370656.1"/>
    <property type="molecule type" value="Genomic_DNA"/>
</dbReference>
<dbReference type="Proteomes" id="UP001295684">
    <property type="component" value="Unassembled WGS sequence"/>
</dbReference>
<sequence>MARSGSIDLYNLSIEDTYITEEMASYIDKEDYKYYYVDPKVKAPEMMQYYTPPESIIRIQHSKKIVERLIFPEEGPYSEKEEEKYEEFFDYLEEIDETLPESMTKRRTMRFLVGNHFKIKNTYKNILKTLEWRNGIRPLIVSDDMKLLLDHGYMYLHGRDRHFRPICCSNTKMLTELDFDLDECVKVGWFLCFYIIDQLLVREKVENWIFISDLGGLSLRKIPTKHLKKFMMEAQEYQKCRIRKFYFFNTTFGLRAIYALVSPFLDKVTKDKTQLKKEAYNDELLEFAHPSQIEEKYGGEAENLTEWWPPRCPSEEYDVDPAHLDIPKKTEKRSKKSKKNAEKQEKSAKGSSPHKPVEANDVVFETVEAPQEQPMEEERVKRPAPRATKDKNCACTIF</sequence>
<reference evidence="3" key="1">
    <citation type="submission" date="2023-07" db="EMBL/GenBank/DDBJ databases">
        <authorList>
            <consortium name="AG Swart"/>
            <person name="Singh M."/>
            <person name="Singh A."/>
            <person name="Seah K."/>
            <person name="Emmerich C."/>
        </authorList>
    </citation>
    <scope>NUCLEOTIDE SEQUENCE</scope>
    <source>
        <strain evidence="3">DP1</strain>
    </source>
</reference>
<gene>
    <name evidence="3" type="ORF">ECRASSUSDP1_LOCUS11973</name>
</gene>
<dbReference type="SUPFAM" id="SSF46938">
    <property type="entry name" value="CRAL/TRIO N-terminal domain"/>
    <property type="match status" value="1"/>
</dbReference>
<feature type="domain" description="CRAL-TRIO" evidence="2">
    <location>
        <begin position="144"/>
        <end position="305"/>
    </location>
</feature>
<feature type="compositionally biased region" description="Basic and acidic residues" evidence="1">
    <location>
        <begin position="376"/>
        <end position="392"/>
    </location>
</feature>